<evidence type="ECO:0000313" key="4">
    <source>
        <dbReference type="Proteomes" id="UP000559027"/>
    </source>
</evidence>
<evidence type="ECO:0000313" key="3">
    <source>
        <dbReference type="EMBL" id="KAF5356958.1"/>
    </source>
</evidence>
<comment type="caution">
    <text evidence="3">The sequence shown here is derived from an EMBL/GenBank/DDBJ whole genome shotgun (WGS) entry which is preliminary data.</text>
</comment>
<feature type="domain" description="Fungal-type protein kinase" evidence="2">
    <location>
        <begin position="148"/>
        <end position="305"/>
    </location>
</feature>
<gene>
    <name evidence="3" type="ORF">D9756_006587</name>
</gene>
<evidence type="ECO:0000256" key="1">
    <source>
        <dbReference type="SAM" id="MobiDB-lite"/>
    </source>
</evidence>
<name>A0A8H5G299_9AGAR</name>
<reference evidence="3 4" key="1">
    <citation type="journal article" date="2020" name="ISME J.">
        <title>Uncovering the hidden diversity of litter-decomposition mechanisms in mushroom-forming fungi.</title>
        <authorList>
            <person name="Floudas D."/>
            <person name="Bentzer J."/>
            <person name="Ahren D."/>
            <person name="Johansson T."/>
            <person name="Persson P."/>
            <person name="Tunlid A."/>
        </authorList>
    </citation>
    <scope>NUCLEOTIDE SEQUENCE [LARGE SCALE GENOMIC DNA]</scope>
    <source>
        <strain evidence="3 4">CBS 146.42</strain>
    </source>
</reference>
<dbReference type="InterPro" id="IPR040976">
    <property type="entry name" value="Pkinase_fungal"/>
</dbReference>
<proteinExistence type="predicted"/>
<sequence>MEQAQRILEILERRGLYQDSRWTGMPTRDEMRSNTVPAASHRKRKREEQLFGPFVSILDEVARTSTEVSGNTGQFCLREEWITTYDRAPDMEHGDDILLPSISFTAPAQVQVSDAPVPSDADAKTIKQMESWLWLQIYTVVDVIAGKKSPFGQLGSYVRQIFTEQLDRHHVLVFTLRRDHLRIHLFDRSGVLSSTPIDIHQAPQQFIAAVVSWSCLAPTLLGWDPSVHVRIIERLSETCRGGGDLETPTTKTRYVAICPLNKPDPLWFWGRGTAAFEVVSLDDWTRRNDEMDLGAEVLVLKQPWQGPVVRDGDTLSLDNLAHESQQQLGPDDNEGLPQDAMSQPFEAFVLSCAGLESWLKEAGFVEVGGSQVETFTYIRRNAHMIQGDGSEHLCYDSESEESSSWSNPGPKETCPPL</sequence>
<protein>
    <recommendedName>
        <fullName evidence="2">Fungal-type protein kinase domain-containing protein</fullName>
    </recommendedName>
</protein>
<dbReference type="EMBL" id="JAACJO010000006">
    <property type="protein sequence ID" value="KAF5356958.1"/>
    <property type="molecule type" value="Genomic_DNA"/>
</dbReference>
<keyword evidence="4" id="KW-1185">Reference proteome</keyword>
<dbReference type="Pfam" id="PF17667">
    <property type="entry name" value="Pkinase_fungal"/>
    <property type="match status" value="1"/>
</dbReference>
<dbReference type="OrthoDB" id="312874at2759"/>
<dbReference type="AlphaFoldDB" id="A0A8H5G299"/>
<accession>A0A8H5G299</accession>
<feature type="region of interest" description="Disordered" evidence="1">
    <location>
        <begin position="393"/>
        <end position="417"/>
    </location>
</feature>
<dbReference type="Proteomes" id="UP000559027">
    <property type="component" value="Unassembled WGS sequence"/>
</dbReference>
<evidence type="ECO:0000259" key="2">
    <source>
        <dbReference type="Pfam" id="PF17667"/>
    </source>
</evidence>
<organism evidence="3 4">
    <name type="scientific">Leucocoprinus leucothites</name>
    <dbReference type="NCBI Taxonomy" id="201217"/>
    <lineage>
        <taxon>Eukaryota</taxon>
        <taxon>Fungi</taxon>
        <taxon>Dikarya</taxon>
        <taxon>Basidiomycota</taxon>
        <taxon>Agaricomycotina</taxon>
        <taxon>Agaricomycetes</taxon>
        <taxon>Agaricomycetidae</taxon>
        <taxon>Agaricales</taxon>
        <taxon>Agaricineae</taxon>
        <taxon>Agaricaceae</taxon>
        <taxon>Leucocoprinus</taxon>
    </lineage>
</organism>
<feature type="region of interest" description="Disordered" evidence="1">
    <location>
        <begin position="22"/>
        <end position="45"/>
    </location>
</feature>